<evidence type="ECO:0000256" key="3">
    <source>
        <dbReference type="SAM" id="MobiDB-lite"/>
    </source>
</evidence>
<dbReference type="PROSITE" id="PS50196">
    <property type="entry name" value="RANBD1"/>
    <property type="match status" value="1"/>
</dbReference>
<feature type="compositionally biased region" description="Low complexity" evidence="3">
    <location>
        <begin position="371"/>
        <end position="380"/>
    </location>
</feature>
<evidence type="ECO:0000259" key="4">
    <source>
        <dbReference type="PROSITE" id="PS50196"/>
    </source>
</evidence>
<feature type="region of interest" description="Disordered" evidence="3">
    <location>
        <begin position="63"/>
        <end position="133"/>
    </location>
</feature>
<evidence type="ECO:0000313" key="6">
    <source>
        <dbReference type="Proteomes" id="UP000091820"/>
    </source>
</evidence>
<dbReference type="PANTHER" id="PTHR23138:SF142">
    <property type="entry name" value="RAN-BINDING PROTEIN 3B-RELATED"/>
    <property type="match status" value="1"/>
</dbReference>
<feature type="region of interest" description="Disordered" evidence="3">
    <location>
        <begin position="1"/>
        <end position="48"/>
    </location>
</feature>
<feature type="compositionally biased region" description="Low complexity" evidence="3">
    <location>
        <begin position="1"/>
        <end position="13"/>
    </location>
</feature>
<evidence type="ECO:0000256" key="1">
    <source>
        <dbReference type="ARBA" id="ARBA00004123"/>
    </source>
</evidence>
<dbReference type="PANTHER" id="PTHR23138">
    <property type="entry name" value="RAN BINDING PROTEIN"/>
    <property type="match status" value="1"/>
</dbReference>
<feature type="compositionally biased region" description="Polar residues" evidence="3">
    <location>
        <begin position="14"/>
        <end position="26"/>
    </location>
</feature>
<protein>
    <recommendedName>
        <fullName evidence="4">RanBD1 domain-containing protein</fullName>
    </recommendedName>
</protein>
<sequence>MSETNDNSNESNSMGSDTIAQTTRLISGSGATGNNPIVRTGVLRPSVLGPSRLTSALSVNNTSAASAVADSGNDGTDEKTSVKANPFLKDHKVDDEDEETVAETSSAINKKKDDKNKDDTSSDDTEDHPDPMSLLRKNGFERANLFAAAKNSIPLVEKSGFVFGQNVHERVVGENVKPENSNKPENAEPASGELLFSSVIQSAAAKTADKNGSSTNDNAETKSLNDVAREYEESRAQKRKFEEVETFTGEENEVNLIDVNCKLFAFMNSNWEERGRGSLRLNDSKKEQECSRLVFRTSGNLRLLLNTKVWAGMVAERPSPKSLRLTAMDNTGKIKIFLIMARPVEINQLHTALVQRILKRKTSHPEEFCADNSNNSTDNNLDSETETESKNGAEKDIVENASSVVEPEPDDSTEPSPKKTLSAVTEEATNIETNN</sequence>
<dbReference type="InterPro" id="IPR000156">
    <property type="entry name" value="Ran_bind_dom"/>
</dbReference>
<feature type="domain" description="RanBD1" evidence="4">
    <location>
        <begin position="230"/>
        <end position="313"/>
    </location>
</feature>
<dbReference type="VEuPathDB" id="VectorBase:GBRI041784"/>
<dbReference type="CDD" id="cd13180">
    <property type="entry name" value="RanBD_RanBP3"/>
    <property type="match status" value="1"/>
</dbReference>
<name>A0A1A9X2D8_9MUSC</name>
<dbReference type="GO" id="GO:0005634">
    <property type="term" value="C:nucleus"/>
    <property type="evidence" value="ECO:0007669"/>
    <property type="project" value="UniProtKB-SubCell"/>
</dbReference>
<comment type="subcellular location">
    <subcellularLocation>
        <location evidence="1">Nucleus</location>
    </subcellularLocation>
</comment>
<accession>A0A1A9X2D8</accession>
<dbReference type="SUPFAM" id="SSF50729">
    <property type="entry name" value="PH domain-like"/>
    <property type="match status" value="1"/>
</dbReference>
<dbReference type="Gene3D" id="2.30.29.30">
    <property type="entry name" value="Pleckstrin-homology domain (PH domain)/Phosphotyrosine-binding domain (PTB)"/>
    <property type="match status" value="1"/>
</dbReference>
<evidence type="ECO:0000313" key="5">
    <source>
        <dbReference type="EnsemblMetazoa" id="GBRI041784-PA"/>
    </source>
</evidence>
<dbReference type="GO" id="GO:0006611">
    <property type="term" value="P:protein export from nucleus"/>
    <property type="evidence" value="ECO:0007669"/>
    <property type="project" value="TreeGrafter"/>
</dbReference>
<organism evidence="5 6">
    <name type="scientific">Glossina brevipalpis</name>
    <dbReference type="NCBI Taxonomy" id="37001"/>
    <lineage>
        <taxon>Eukaryota</taxon>
        <taxon>Metazoa</taxon>
        <taxon>Ecdysozoa</taxon>
        <taxon>Arthropoda</taxon>
        <taxon>Hexapoda</taxon>
        <taxon>Insecta</taxon>
        <taxon>Pterygota</taxon>
        <taxon>Neoptera</taxon>
        <taxon>Endopterygota</taxon>
        <taxon>Diptera</taxon>
        <taxon>Brachycera</taxon>
        <taxon>Muscomorpha</taxon>
        <taxon>Hippoboscoidea</taxon>
        <taxon>Glossinidae</taxon>
        <taxon>Glossina</taxon>
    </lineage>
</organism>
<keyword evidence="2" id="KW-0539">Nucleus</keyword>
<feature type="region of interest" description="Disordered" evidence="3">
    <location>
        <begin position="206"/>
        <end position="227"/>
    </location>
</feature>
<reference evidence="5" key="2">
    <citation type="submission" date="2020-05" db="UniProtKB">
        <authorList>
            <consortium name="EnsemblMetazoa"/>
        </authorList>
    </citation>
    <scope>IDENTIFICATION</scope>
    <source>
        <strain evidence="5">IAEA</strain>
    </source>
</reference>
<feature type="compositionally biased region" description="Basic and acidic residues" evidence="3">
    <location>
        <begin position="110"/>
        <end position="120"/>
    </location>
</feature>
<dbReference type="InterPro" id="IPR045255">
    <property type="entry name" value="RanBP1-like"/>
</dbReference>
<feature type="compositionally biased region" description="Polar residues" evidence="3">
    <location>
        <begin position="210"/>
        <end position="224"/>
    </location>
</feature>
<evidence type="ECO:0000256" key="2">
    <source>
        <dbReference type="ARBA" id="ARBA00023242"/>
    </source>
</evidence>
<dbReference type="InterPro" id="IPR011993">
    <property type="entry name" value="PH-like_dom_sf"/>
</dbReference>
<keyword evidence="6" id="KW-1185">Reference proteome</keyword>
<feature type="compositionally biased region" description="Basic and acidic residues" evidence="3">
    <location>
        <begin position="387"/>
        <end position="398"/>
    </location>
</feature>
<dbReference type="EnsemblMetazoa" id="GBRI041784-RA">
    <property type="protein sequence ID" value="GBRI041784-PA"/>
    <property type="gene ID" value="GBRI041784"/>
</dbReference>
<dbReference type="Pfam" id="PF00638">
    <property type="entry name" value="Ran_BP1"/>
    <property type="match status" value="1"/>
</dbReference>
<dbReference type="STRING" id="37001.A0A1A9X2D8"/>
<dbReference type="AlphaFoldDB" id="A0A1A9X2D8"/>
<proteinExistence type="predicted"/>
<dbReference type="SMART" id="SM00160">
    <property type="entry name" value="RanBD"/>
    <property type="match status" value="1"/>
</dbReference>
<dbReference type="Proteomes" id="UP000091820">
    <property type="component" value="Unassembled WGS sequence"/>
</dbReference>
<feature type="region of interest" description="Disordered" evidence="3">
    <location>
        <begin position="366"/>
        <end position="435"/>
    </location>
</feature>
<reference evidence="6" key="1">
    <citation type="submission" date="2014-03" db="EMBL/GenBank/DDBJ databases">
        <authorList>
            <person name="Aksoy S."/>
            <person name="Warren W."/>
            <person name="Wilson R.K."/>
        </authorList>
    </citation>
    <scope>NUCLEOTIDE SEQUENCE [LARGE SCALE GENOMIC DNA]</scope>
    <source>
        <strain evidence="6">IAEA</strain>
    </source>
</reference>